<dbReference type="Proteomes" id="UP000018936">
    <property type="component" value="Unassembled WGS sequence"/>
</dbReference>
<dbReference type="InterPro" id="IPR053882">
    <property type="entry name" value="Nlrc4-like_WHD"/>
</dbReference>
<dbReference type="PANTHER" id="PTHR47688">
    <property type="entry name" value="NLR FAMILY CARD DOMAIN-CONTAINING PROTEIN 4"/>
    <property type="match status" value="1"/>
</dbReference>
<proteinExistence type="predicted"/>
<feature type="non-terminal residue" evidence="15">
    <location>
        <position position="1180"/>
    </location>
</feature>
<evidence type="ECO:0000259" key="14">
    <source>
        <dbReference type="PROSITE" id="PS50837"/>
    </source>
</evidence>
<feature type="domain" description="CARD" evidence="13">
    <location>
        <begin position="39"/>
        <end position="125"/>
    </location>
</feature>
<name>V8NKW1_OPHHA</name>
<dbReference type="GO" id="GO:0042742">
    <property type="term" value="P:defense response to bacterium"/>
    <property type="evidence" value="ECO:0007669"/>
    <property type="project" value="TreeGrafter"/>
</dbReference>
<dbReference type="Pfam" id="PF17889">
    <property type="entry name" value="NLRC4_HD"/>
    <property type="match status" value="1"/>
</dbReference>
<keyword evidence="9" id="KW-0067">ATP-binding</keyword>
<sequence>MLRRQNVSIESIVGSLELFAVDQHGVPAVSYNHLLSPMDFLENNREQLIQRMEMATIKKIVDCLFAKSVLSHEEKDSILCQKVRQDASRKLICSILEKGGKACGILVRSLEKIDFFLFKKLQGSHTDGQVRQQDVDYLAQDLTNLYRHKSFERFHPLGEEIDIIFDLKNTYTDILLWKKDIHNSRLAQMTLNALLDELESPCIIEGEAGKGKTTLLKKIALLWANEDHPSLMRFKLLFFISLSGVEAGLYETICEQLLRKNYRICKEDFMEILELLEEKVLFLLDGYDEFKSQSCPEIEALIKESHRFKNTVIVTTRTESIRSLRLFGSLIAETGDLTMESAKTLVKNVLEEATIAEGLLSQLESLDSTFQNSGTQLENLMRTPLFVIIACAIQMGEPTFTPHTQTTLFSTLYNLLVGKNKYKTRETSDRHFRLSLIHCGNLALDGIFEQKFVFHSDDVLSKEKEKVLLSIGLMHKYTAQRLKVAYTFFHKSFQEYIAGRRLSRLLRSHSDEEVTRGLSYLKRITSFSAIITTHHSLLLYTCGSSSEATRKVISYLSTIYQEGSLFGLPSACDLGPEELKKCEQIAAAEEEEGLTATRGNSFVECAIRFLYESISETTVKEEFDEFFHEKKLYINTRSIPPYVSGFFDYFSNCVSVLEVIRLDFWGTSSATRAAWKSVIPEKAVSLFFNWNRTLKGLEITLKDFNQLEKGDVKYLEKICCSASSLRLIIDKCPGLKGKLREVLNSCTNLQDLIVESTPLSVEDEQQVTQMMALKTIKVKDLQSENRHGGLLDGISILGNVEKIIFDNVKMNENTADKLAEGLKNLKKLNSLQLKELTDVGDGMISIVKSISYLQELEEIYLVNCCISATAVEILDYVLINAIVNGSFYVVEFADACKTGYRLHWEIEKLPEKRQKENKTVIRSKGEFIFSLVESLNVLPKMKILMFPWVDEVSVCFVKLEELKRMPQLTKLGLKKWRTTNSEARILTYTQLHFLYKSEKQEVTEFKHISLGTLFAKASLADLQHLDMAETSLTSEGWLTILKALTHLKKLTFLDFSQEQGFTPSALLVLALARLINQLVFLQEIDLTGWQFDTHELQEINKAKQSHRNELQEKKVLWDLTEMLSSFIPGATSLFLIITSSGPGCDPKTSFPASPDLGRGTSLPLATITDMFGGDVKGGLL</sequence>
<evidence type="ECO:0000256" key="5">
    <source>
        <dbReference type="ARBA" id="ARBA00022614"/>
    </source>
</evidence>
<evidence type="ECO:0000256" key="8">
    <source>
        <dbReference type="ARBA" id="ARBA00022741"/>
    </source>
</evidence>
<dbReference type="InterPro" id="IPR027417">
    <property type="entry name" value="P-loop_NTPase"/>
</dbReference>
<dbReference type="GO" id="GO:0005829">
    <property type="term" value="C:cytosol"/>
    <property type="evidence" value="ECO:0007669"/>
    <property type="project" value="UniProtKB-SubCell"/>
</dbReference>
<dbReference type="FunFam" id="3.80.10.10:FF:000364">
    <property type="entry name" value="NLR family CARD domain containing 4"/>
    <property type="match status" value="1"/>
</dbReference>
<protein>
    <recommendedName>
        <fullName evidence="2">NLR family CARD domain-containing protein 4</fullName>
    </recommendedName>
    <alternativeName>
        <fullName evidence="12">Ice protease-activating factor</fullName>
    </alternativeName>
</protein>
<dbReference type="SUPFAM" id="SSF52540">
    <property type="entry name" value="P-loop containing nucleoside triphosphate hydrolases"/>
    <property type="match status" value="1"/>
</dbReference>
<dbReference type="InterPro" id="IPR011029">
    <property type="entry name" value="DEATH-like_dom_sf"/>
</dbReference>
<evidence type="ECO:0000256" key="9">
    <source>
        <dbReference type="ARBA" id="ARBA00022840"/>
    </source>
</evidence>
<dbReference type="InterPro" id="IPR007111">
    <property type="entry name" value="NACHT_NTPase"/>
</dbReference>
<keyword evidence="4" id="KW-0399">Innate immunity</keyword>
<dbReference type="SUPFAM" id="SSF52047">
    <property type="entry name" value="RNI-like"/>
    <property type="match status" value="1"/>
</dbReference>
<accession>V8NKW1</accession>
<comment type="caution">
    <text evidence="15">The sequence shown here is derived from an EMBL/GenBank/DDBJ whole genome shotgun (WGS) entry which is preliminary data.</text>
</comment>
<dbReference type="GO" id="GO:0016045">
    <property type="term" value="P:detection of bacterium"/>
    <property type="evidence" value="ECO:0007669"/>
    <property type="project" value="TreeGrafter"/>
</dbReference>
<dbReference type="GO" id="GO:0005524">
    <property type="term" value="F:ATP binding"/>
    <property type="evidence" value="ECO:0007669"/>
    <property type="project" value="UniProtKB-KW"/>
</dbReference>
<dbReference type="OrthoDB" id="120976at2759"/>
<evidence type="ECO:0000256" key="3">
    <source>
        <dbReference type="ARBA" id="ARBA00022490"/>
    </source>
</evidence>
<keyword evidence="16" id="KW-1185">Reference proteome</keyword>
<comment type="subcellular location">
    <subcellularLocation>
        <location evidence="1">Cytoplasm</location>
        <location evidence="1">Cytosol</location>
    </subcellularLocation>
</comment>
<evidence type="ECO:0000256" key="4">
    <source>
        <dbReference type="ARBA" id="ARBA00022588"/>
    </source>
</evidence>
<dbReference type="InterPro" id="IPR001315">
    <property type="entry name" value="CARD"/>
</dbReference>
<dbReference type="Pfam" id="PF00619">
    <property type="entry name" value="CARD"/>
    <property type="match status" value="1"/>
</dbReference>
<evidence type="ECO:0000313" key="16">
    <source>
        <dbReference type="Proteomes" id="UP000018936"/>
    </source>
</evidence>
<dbReference type="Pfam" id="PF05729">
    <property type="entry name" value="NACHT"/>
    <property type="match status" value="1"/>
</dbReference>
<dbReference type="EMBL" id="AZIM01003000">
    <property type="protein sequence ID" value="ETE62919.1"/>
    <property type="molecule type" value="Genomic_DNA"/>
</dbReference>
<evidence type="ECO:0000259" key="13">
    <source>
        <dbReference type="PROSITE" id="PS50209"/>
    </source>
</evidence>
<dbReference type="Gene3D" id="1.10.533.10">
    <property type="entry name" value="Death Domain, Fas"/>
    <property type="match status" value="1"/>
</dbReference>
<dbReference type="Gene3D" id="1.10.1900.50">
    <property type="match status" value="1"/>
</dbReference>
<feature type="non-terminal residue" evidence="15">
    <location>
        <position position="1"/>
    </location>
</feature>
<dbReference type="AlphaFoldDB" id="V8NKW1"/>
<dbReference type="Gene3D" id="3.80.10.10">
    <property type="entry name" value="Ribonuclease Inhibitor"/>
    <property type="match status" value="2"/>
</dbReference>
<dbReference type="GO" id="GO:0042981">
    <property type="term" value="P:regulation of apoptotic process"/>
    <property type="evidence" value="ECO:0007669"/>
    <property type="project" value="InterPro"/>
</dbReference>
<dbReference type="PANTHER" id="PTHR47688:SF1">
    <property type="entry name" value="NLR FAMILY CARD DOMAIN-CONTAINING PROTEIN 4"/>
    <property type="match status" value="1"/>
</dbReference>
<keyword evidence="6" id="KW-0053">Apoptosis</keyword>
<gene>
    <name evidence="15" type="primary">NLRC4</name>
    <name evidence="15" type="ORF">L345_11325</name>
</gene>
<keyword evidence="5" id="KW-0433">Leucine-rich repeat</keyword>
<dbReference type="InterPro" id="IPR042220">
    <property type="entry name" value="NLRC4"/>
</dbReference>
<reference evidence="15 16" key="1">
    <citation type="journal article" date="2013" name="Proc. Natl. Acad. Sci. U.S.A.">
        <title>The king cobra genome reveals dynamic gene evolution and adaptation in the snake venom system.</title>
        <authorList>
            <person name="Vonk F.J."/>
            <person name="Casewell N.R."/>
            <person name="Henkel C.V."/>
            <person name="Heimberg A.M."/>
            <person name="Jansen H.J."/>
            <person name="McCleary R.J."/>
            <person name="Kerkkamp H.M."/>
            <person name="Vos R.A."/>
            <person name="Guerreiro I."/>
            <person name="Calvete J.J."/>
            <person name="Wuster W."/>
            <person name="Woods A.E."/>
            <person name="Logan J.M."/>
            <person name="Harrison R.A."/>
            <person name="Castoe T.A."/>
            <person name="de Koning A.P."/>
            <person name="Pollock D.D."/>
            <person name="Yandell M."/>
            <person name="Calderon D."/>
            <person name="Renjifo C."/>
            <person name="Currier R.B."/>
            <person name="Salgado D."/>
            <person name="Pla D."/>
            <person name="Sanz L."/>
            <person name="Hyder A.S."/>
            <person name="Ribeiro J.M."/>
            <person name="Arntzen J.W."/>
            <person name="van den Thillart G.E."/>
            <person name="Boetzer M."/>
            <person name="Pirovano W."/>
            <person name="Dirks R.P."/>
            <person name="Spaink H.P."/>
            <person name="Duboule D."/>
            <person name="McGlinn E."/>
            <person name="Kini R.M."/>
            <person name="Richardson M.K."/>
        </authorList>
    </citation>
    <scope>NUCLEOTIDE SEQUENCE</scope>
    <source>
        <tissue evidence="15">Blood</tissue>
    </source>
</reference>
<evidence type="ECO:0000256" key="7">
    <source>
        <dbReference type="ARBA" id="ARBA00022737"/>
    </source>
</evidence>
<evidence type="ECO:0000256" key="11">
    <source>
        <dbReference type="ARBA" id="ARBA00023198"/>
    </source>
</evidence>
<evidence type="ECO:0000256" key="1">
    <source>
        <dbReference type="ARBA" id="ARBA00004514"/>
    </source>
</evidence>
<keyword evidence="7" id="KW-0677">Repeat</keyword>
<dbReference type="InterPro" id="IPR032675">
    <property type="entry name" value="LRR_dom_sf"/>
</dbReference>
<evidence type="ECO:0000256" key="10">
    <source>
        <dbReference type="ARBA" id="ARBA00022859"/>
    </source>
</evidence>
<evidence type="ECO:0000256" key="6">
    <source>
        <dbReference type="ARBA" id="ARBA00022703"/>
    </source>
</evidence>
<dbReference type="InterPro" id="IPR040535">
    <property type="entry name" value="NLRC4_HD"/>
</dbReference>
<dbReference type="GO" id="GO:0006954">
    <property type="term" value="P:inflammatory response"/>
    <property type="evidence" value="ECO:0007669"/>
    <property type="project" value="UniProtKB-KW"/>
</dbReference>
<feature type="domain" description="NACHT" evidence="14">
    <location>
        <begin position="200"/>
        <end position="320"/>
    </location>
</feature>
<dbReference type="Gene3D" id="3.40.50.300">
    <property type="entry name" value="P-loop containing nucleotide triphosphate hydrolases"/>
    <property type="match status" value="1"/>
</dbReference>
<keyword evidence="11" id="KW-0395">Inflammatory response</keyword>
<dbReference type="SUPFAM" id="SSF47986">
    <property type="entry name" value="DEATH domain"/>
    <property type="match status" value="1"/>
</dbReference>
<dbReference type="Pfam" id="PF22524">
    <property type="entry name" value="WHD_Nlrc4"/>
    <property type="match status" value="1"/>
</dbReference>
<dbReference type="GO" id="GO:0006915">
    <property type="term" value="P:apoptotic process"/>
    <property type="evidence" value="ECO:0007669"/>
    <property type="project" value="UniProtKB-KW"/>
</dbReference>
<organism evidence="15 16">
    <name type="scientific">Ophiophagus hannah</name>
    <name type="common">King cobra</name>
    <name type="synonym">Naja hannah</name>
    <dbReference type="NCBI Taxonomy" id="8665"/>
    <lineage>
        <taxon>Eukaryota</taxon>
        <taxon>Metazoa</taxon>
        <taxon>Chordata</taxon>
        <taxon>Craniata</taxon>
        <taxon>Vertebrata</taxon>
        <taxon>Euteleostomi</taxon>
        <taxon>Lepidosauria</taxon>
        <taxon>Squamata</taxon>
        <taxon>Bifurcata</taxon>
        <taxon>Unidentata</taxon>
        <taxon>Episquamata</taxon>
        <taxon>Toxicofera</taxon>
        <taxon>Serpentes</taxon>
        <taxon>Colubroidea</taxon>
        <taxon>Elapidae</taxon>
        <taxon>Elapinae</taxon>
        <taxon>Ophiophagus</taxon>
    </lineage>
</organism>
<keyword evidence="8" id="KW-0547">Nucleotide-binding</keyword>
<dbReference type="PROSITE" id="PS50209">
    <property type="entry name" value="CARD"/>
    <property type="match status" value="1"/>
</dbReference>
<dbReference type="CDD" id="cd01671">
    <property type="entry name" value="CARD"/>
    <property type="match status" value="1"/>
</dbReference>
<evidence type="ECO:0000256" key="12">
    <source>
        <dbReference type="ARBA" id="ARBA00030378"/>
    </source>
</evidence>
<dbReference type="GO" id="GO:0045087">
    <property type="term" value="P:innate immune response"/>
    <property type="evidence" value="ECO:0007669"/>
    <property type="project" value="UniProtKB-KW"/>
</dbReference>
<dbReference type="PROSITE" id="PS50837">
    <property type="entry name" value="NACHT"/>
    <property type="match status" value="1"/>
</dbReference>
<evidence type="ECO:0000256" key="2">
    <source>
        <dbReference type="ARBA" id="ARBA00015338"/>
    </source>
</evidence>
<keyword evidence="10" id="KW-0391">Immunity</keyword>
<evidence type="ECO:0000313" key="15">
    <source>
        <dbReference type="EMBL" id="ETE62919.1"/>
    </source>
</evidence>
<keyword evidence="3" id="KW-0963">Cytoplasm</keyword>